<sequence length="106" mass="12173">MFLNLTHQDMDVIASFGRTRLCLKNKTLFHKGDESDCLYILMKGRVKVYISNKYGSELILRYLEPGEHFGELALIDEEPRSASVVATEDSKITCLSRTKFEECLHN</sequence>
<dbReference type="InterPro" id="IPR050397">
    <property type="entry name" value="Env_Response_Regulators"/>
</dbReference>
<dbReference type="PROSITE" id="PS50042">
    <property type="entry name" value="CNMP_BINDING_3"/>
    <property type="match status" value="1"/>
</dbReference>
<dbReference type="Pfam" id="PF00027">
    <property type="entry name" value="cNMP_binding"/>
    <property type="match status" value="1"/>
</dbReference>
<dbReference type="PROSITE" id="PS00889">
    <property type="entry name" value="CNMP_BINDING_2"/>
    <property type="match status" value="1"/>
</dbReference>
<proteinExistence type="predicted"/>
<dbReference type="GO" id="GO:0005829">
    <property type="term" value="C:cytosol"/>
    <property type="evidence" value="ECO:0007669"/>
    <property type="project" value="TreeGrafter"/>
</dbReference>
<dbReference type="InterPro" id="IPR000595">
    <property type="entry name" value="cNMP-bd_dom"/>
</dbReference>
<dbReference type="PRINTS" id="PR00103">
    <property type="entry name" value="CAMPKINASE"/>
</dbReference>
<dbReference type="InterPro" id="IPR018490">
    <property type="entry name" value="cNMP-bd_dom_sf"/>
</dbReference>
<dbReference type="SMART" id="SM00100">
    <property type="entry name" value="cNMP"/>
    <property type="match status" value="1"/>
</dbReference>
<dbReference type="PANTHER" id="PTHR24567">
    <property type="entry name" value="CRP FAMILY TRANSCRIPTIONAL REGULATORY PROTEIN"/>
    <property type="match status" value="1"/>
</dbReference>
<dbReference type="PANTHER" id="PTHR24567:SF68">
    <property type="entry name" value="DNA-BINDING TRANSCRIPTIONAL DUAL REGULATOR CRP"/>
    <property type="match status" value="1"/>
</dbReference>
<dbReference type="InterPro" id="IPR014710">
    <property type="entry name" value="RmlC-like_jellyroll"/>
</dbReference>
<evidence type="ECO:0000259" key="1">
    <source>
        <dbReference type="PROSITE" id="PS50042"/>
    </source>
</evidence>
<dbReference type="SUPFAM" id="SSF51206">
    <property type="entry name" value="cAMP-binding domain-like"/>
    <property type="match status" value="1"/>
</dbReference>
<dbReference type="EMBL" id="UOFO01000148">
    <property type="protein sequence ID" value="VAW88586.1"/>
    <property type="molecule type" value="Genomic_DNA"/>
</dbReference>
<dbReference type="AlphaFoldDB" id="A0A3B1A6Q5"/>
<gene>
    <name evidence="2" type="ORF">MNBD_GAMMA16-1612</name>
</gene>
<dbReference type="InterPro" id="IPR018488">
    <property type="entry name" value="cNMP-bd_CS"/>
</dbReference>
<organism evidence="2">
    <name type="scientific">hydrothermal vent metagenome</name>
    <dbReference type="NCBI Taxonomy" id="652676"/>
    <lineage>
        <taxon>unclassified sequences</taxon>
        <taxon>metagenomes</taxon>
        <taxon>ecological metagenomes</taxon>
    </lineage>
</organism>
<feature type="non-terminal residue" evidence="2">
    <location>
        <position position="106"/>
    </location>
</feature>
<accession>A0A3B1A6Q5</accession>
<reference evidence="2" key="1">
    <citation type="submission" date="2018-06" db="EMBL/GenBank/DDBJ databases">
        <authorList>
            <person name="Zhirakovskaya E."/>
        </authorList>
    </citation>
    <scope>NUCLEOTIDE SEQUENCE</scope>
</reference>
<name>A0A3B1A6Q5_9ZZZZ</name>
<dbReference type="CDD" id="cd00038">
    <property type="entry name" value="CAP_ED"/>
    <property type="match status" value="1"/>
</dbReference>
<dbReference type="Gene3D" id="2.60.120.10">
    <property type="entry name" value="Jelly Rolls"/>
    <property type="match status" value="1"/>
</dbReference>
<evidence type="ECO:0000313" key="2">
    <source>
        <dbReference type="EMBL" id="VAW88586.1"/>
    </source>
</evidence>
<dbReference type="GO" id="GO:0003700">
    <property type="term" value="F:DNA-binding transcription factor activity"/>
    <property type="evidence" value="ECO:0007669"/>
    <property type="project" value="TreeGrafter"/>
</dbReference>
<feature type="domain" description="Cyclic nucleotide-binding" evidence="1">
    <location>
        <begin position="1"/>
        <end position="106"/>
    </location>
</feature>
<protein>
    <recommendedName>
        <fullName evidence="1">Cyclic nucleotide-binding domain-containing protein</fullName>
    </recommendedName>
</protein>